<protein>
    <submittedName>
        <fullName evidence="1">DNA breaking-rejoining protein</fullName>
    </submittedName>
</protein>
<dbReference type="EMBL" id="DAAMJT010000004">
    <property type="protein sequence ID" value="HAC6950943.1"/>
    <property type="molecule type" value="Genomic_DNA"/>
</dbReference>
<gene>
    <name evidence="1" type="ORF">G0D74_04310</name>
</gene>
<proteinExistence type="predicted"/>
<dbReference type="Pfam" id="PF14000">
    <property type="entry name" value="Packaging_FI"/>
    <property type="match status" value="1"/>
</dbReference>
<name>A0A702KXH3_SALER</name>
<dbReference type="AlphaFoldDB" id="A0A702KXH3"/>
<sequence>MWRNTMATKEQNIARLKELGALLGREVDTSGSAAEVAQRVAEWEDEVGDGPGETVDIPPVSVAKQDLQQVNPGTNSGLVRVRMLYTVHLDAVADDSDHVVALALKGTCVRIPAEKLALLVQAGLVVEA</sequence>
<dbReference type="Gene3D" id="3.40.5.70">
    <property type="entry name" value="DNA packaging chaperone protein FI, C-terminal beta-strand domain"/>
    <property type="match status" value="1"/>
</dbReference>
<reference evidence="1" key="2">
    <citation type="submission" date="2018-07" db="EMBL/GenBank/DDBJ databases">
        <authorList>
            <consortium name="NCBI Pathogen Detection Project"/>
        </authorList>
    </citation>
    <scope>NUCLEOTIDE SEQUENCE</scope>
    <source>
        <strain evidence="1">12-2127</strain>
    </source>
</reference>
<comment type="caution">
    <text evidence="1">The sequence shown here is derived from an EMBL/GenBank/DDBJ whole genome shotgun (WGS) entry which is preliminary data.</text>
</comment>
<evidence type="ECO:0000313" key="1">
    <source>
        <dbReference type="EMBL" id="HAC6950943.1"/>
    </source>
</evidence>
<dbReference type="InterPro" id="IPR043043">
    <property type="entry name" value="Packaging_FI_C"/>
</dbReference>
<dbReference type="InterPro" id="IPR025147">
    <property type="entry name" value="Packaging_FI"/>
</dbReference>
<accession>A0A702KXH3</accession>
<reference evidence="1" key="1">
    <citation type="journal article" date="2018" name="Genome Biol.">
        <title>SKESA: strategic k-mer extension for scrupulous assemblies.</title>
        <authorList>
            <person name="Souvorov A."/>
            <person name="Agarwala R."/>
            <person name="Lipman D.J."/>
        </authorList>
    </citation>
    <scope>NUCLEOTIDE SEQUENCE</scope>
    <source>
        <strain evidence="1">12-2127</strain>
    </source>
</reference>
<organism evidence="1">
    <name type="scientific">Salmonella enterica subsp. salamae</name>
    <dbReference type="NCBI Taxonomy" id="59202"/>
    <lineage>
        <taxon>Bacteria</taxon>
        <taxon>Pseudomonadati</taxon>
        <taxon>Pseudomonadota</taxon>
        <taxon>Gammaproteobacteria</taxon>
        <taxon>Enterobacterales</taxon>
        <taxon>Enterobacteriaceae</taxon>
        <taxon>Salmonella</taxon>
    </lineage>
</organism>